<comment type="caution">
    <text evidence="1">The sequence shown here is derived from an EMBL/GenBank/DDBJ whole genome shotgun (WGS) entry which is preliminary data.</text>
</comment>
<accession>A0A7W7W4R3</accession>
<gene>
    <name evidence="1" type="ORF">F4561_005257</name>
</gene>
<reference evidence="1 2" key="1">
    <citation type="submission" date="2020-08" db="EMBL/GenBank/DDBJ databases">
        <title>Sequencing the genomes of 1000 actinobacteria strains.</title>
        <authorList>
            <person name="Klenk H.-P."/>
        </authorList>
    </citation>
    <scope>NUCLEOTIDE SEQUENCE [LARGE SCALE GENOMIC DNA]</scope>
    <source>
        <strain evidence="1 2">DSM 102030</strain>
    </source>
</reference>
<dbReference type="AlphaFoldDB" id="A0A7W7W4R3"/>
<dbReference type="RefSeq" id="WP_184582498.1">
    <property type="nucleotide sequence ID" value="NZ_JACHJT010000001.1"/>
</dbReference>
<protein>
    <submittedName>
        <fullName evidence="1">Uncharacterized protein</fullName>
    </submittedName>
</protein>
<name>A0A7W7W4R3_9ACTN</name>
<sequence length="99" mass="10861">MNAPCPLASDAALQAYLRTLTRTYVVGLWHITPDGTECCHARHVLVPYVGTPEGLARKHAVGRAAALVEAERHHWCGATAASLHTYRVELEFTADRGPW</sequence>
<dbReference type="EMBL" id="JACHJT010000001">
    <property type="protein sequence ID" value="MBB4934437.1"/>
    <property type="molecule type" value="Genomic_DNA"/>
</dbReference>
<organism evidence="1 2">
    <name type="scientific">Lipingzhangella halophila</name>
    <dbReference type="NCBI Taxonomy" id="1783352"/>
    <lineage>
        <taxon>Bacteria</taxon>
        <taxon>Bacillati</taxon>
        <taxon>Actinomycetota</taxon>
        <taxon>Actinomycetes</taxon>
        <taxon>Streptosporangiales</taxon>
        <taxon>Nocardiopsidaceae</taxon>
        <taxon>Lipingzhangella</taxon>
    </lineage>
</organism>
<proteinExistence type="predicted"/>
<evidence type="ECO:0000313" key="2">
    <source>
        <dbReference type="Proteomes" id="UP000523007"/>
    </source>
</evidence>
<keyword evidence="2" id="KW-1185">Reference proteome</keyword>
<evidence type="ECO:0000313" key="1">
    <source>
        <dbReference type="EMBL" id="MBB4934437.1"/>
    </source>
</evidence>
<dbReference type="Proteomes" id="UP000523007">
    <property type="component" value="Unassembled WGS sequence"/>
</dbReference>